<keyword evidence="16" id="KW-1185">Reference proteome</keyword>
<dbReference type="InterPro" id="IPR027304">
    <property type="entry name" value="Trigger_fact/SurA_dom_sf"/>
</dbReference>
<evidence type="ECO:0000256" key="10">
    <source>
        <dbReference type="ARBA" id="ARBA00029986"/>
    </source>
</evidence>
<evidence type="ECO:0000256" key="6">
    <source>
        <dbReference type="ARBA" id="ARBA00023110"/>
    </source>
</evidence>
<accession>A0ABP8HGB9</accession>
<gene>
    <name evidence="11 15" type="primary">tig</name>
    <name evidence="15" type="ORF">GCM10023144_36310</name>
</gene>
<organism evidence="15 16">
    <name type="scientific">Pigmentiphaga soli</name>
    <dbReference type="NCBI Taxonomy" id="1007095"/>
    <lineage>
        <taxon>Bacteria</taxon>
        <taxon>Pseudomonadati</taxon>
        <taxon>Pseudomonadota</taxon>
        <taxon>Betaproteobacteria</taxon>
        <taxon>Burkholderiales</taxon>
        <taxon>Alcaligenaceae</taxon>
        <taxon>Pigmentiphaga</taxon>
    </lineage>
</organism>
<keyword evidence="8 11" id="KW-0413">Isomerase</keyword>
<dbReference type="EMBL" id="BAABFO010000020">
    <property type="protein sequence ID" value="GAA4338827.1"/>
    <property type="molecule type" value="Genomic_DNA"/>
</dbReference>
<evidence type="ECO:0000256" key="4">
    <source>
        <dbReference type="ARBA" id="ARBA00016902"/>
    </source>
</evidence>
<dbReference type="SUPFAM" id="SSF109998">
    <property type="entry name" value="Triger factor/SurA peptide-binding domain-like"/>
    <property type="match status" value="1"/>
</dbReference>
<evidence type="ECO:0000256" key="12">
    <source>
        <dbReference type="PROSITE-ProRule" id="PRU00277"/>
    </source>
</evidence>
<dbReference type="SUPFAM" id="SSF102735">
    <property type="entry name" value="Trigger factor ribosome-binding domain"/>
    <property type="match status" value="1"/>
</dbReference>
<keyword evidence="6 11" id="KW-0697">Rotamase</keyword>
<dbReference type="InterPro" id="IPR046357">
    <property type="entry name" value="PPIase_dom_sf"/>
</dbReference>
<keyword evidence="9 11" id="KW-0131">Cell cycle</keyword>
<protein>
    <recommendedName>
        <fullName evidence="4 11">Trigger factor</fullName>
        <shortName evidence="11">TF</shortName>
        <ecNumber evidence="3 11">5.2.1.8</ecNumber>
    </recommendedName>
    <alternativeName>
        <fullName evidence="10 11">PPIase</fullName>
    </alternativeName>
</protein>
<evidence type="ECO:0000256" key="2">
    <source>
        <dbReference type="ARBA" id="ARBA00005464"/>
    </source>
</evidence>
<dbReference type="HAMAP" id="MF_00303">
    <property type="entry name" value="Trigger_factor_Tig"/>
    <property type="match status" value="1"/>
</dbReference>
<dbReference type="Gene3D" id="3.10.50.40">
    <property type="match status" value="1"/>
</dbReference>
<evidence type="ECO:0000256" key="8">
    <source>
        <dbReference type="ARBA" id="ARBA00023235"/>
    </source>
</evidence>
<keyword evidence="5 11" id="KW-0132">Cell division</keyword>
<comment type="subcellular location">
    <subcellularLocation>
        <location evidence="11">Cytoplasm</location>
    </subcellularLocation>
    <text evidence="11">About half TF is bound to the ribosome near the polypeptide exit tunnel while the other half is free in the cytoplasm.</text>
</comment>
<dbReference type="Pfam" id="PF05698">
    <property type="entry name" value="Trigger_C"/>
    <property type="match status" value="1"/>
</dbReference>
<dbReference type="Gene3D" id="3.30.70.1050">
    <property type="entry name" value="Trigger factor ribosome-binding domain"/>
    <property type="match status" value="1"/>
</dbReference>
<evidence type="ECO:0000256" key="9">
    <source>
        <dbReference type="ARBA" id="ARBA00023306"/>
    </source>
</evidence>
<comment type="domain">
    <text evidence="11">Consists of 3 domains; the N-terminus binds the ribosome, the middle domain has PPIase activity, while the C-terminus has intrinsic chaperone activity on its own.</text>
</comment>
<comment type="catalytic activity">
    <reaction evidence="1 11 12">
        <text>[protein]-peptidylproline (omega=180) = [protein]-peptidylproline (omega=0)</text>
        <dbReference type="Rhea" id="RHEA:16237"/>
        <dbReference type="Rhea" id="RHEA-COMP:10747"/>
        <dbReference type="Rhea" id="RHEA-COMP:10748"/>
        <dbReference type="ChEBI" id="CHEBI:83833"/>
        <dbReference type="ChEBI" id="CHEBI:83834"/>
        <dbReference type="EC" id="5.2.1.8"/>
    </reaction>
</comment>
<dbReference type="Proteomes" id="UP001501671">
    <property type="component" value="Unassembled WGS sequence"/>
</dbReference>
<sequence>MQPVVETLSGLERRVDLSVPVADIEKEVESRLKRLARTAKMPGFRPGKVPLPMLARTYGPELRMEVLNAKVGDALQKTVTDSKLRLAGSPSVEPKTEGVDEGSVAFTATFEVYPEVSVPDLSTLEVTRATSEVGDAEVDRTVEILRKQRVSFQEREGRAAADDDRVTLDFAGTIDGVAFEGGTAQDFSFVLGQGRMLPEFEEAARGLKAGDTKVFPLKFPDDYGSPTVAGKIAEFTITIKKVEEGVLPEVDAEFARQLGQAEGDVEKLRADIRANLEREIKQRTLARTKSSVMDALVKAASFEVPKALVSEDVQSRIAAAREDLKQRGVPNADTLPIPEDAFSAESERRVRLGLLVSELVSKENLRSRPDQVRARIEEMAQSYEKPAEVVRYYLTDKNRLAEIEALVLEDNVVQHVLSKAKVTEQNVGFDELMGTT</sequence>
<keyword evidence="11" id="KW-0963">Cytoplasm</keyword>
<evidence type="ECO:0000313" key="16">
    <source>
        <dbReference type="Proteomes" id="UP001501671"/>
    </source>
</evidence>
<dbReference type="Pfam" id="PF00254">
    <property type="entry name" value="FKBP_C"/>
    <property type="match status" value="1"/>
</dbReference>
<dbReference type="InterPro" id="IPR008880">
    <property type="entry name" value="Trigger_fac_C"/>
</dbReference>
<dbReference type="InterPro" id="IPR005215">
    <property type="entry name" value="Trig_fac"/>
</dbReference>
<dbReference type="InterPro" id="IPR001179">
    <property type="entry name" value="PPIase_FKBP_dom"/>
</dbReference>
<evidence type="ECO:0000256" key="3">
    <source>
        <dbReference type="ARBA" id="ARBA00013194"/>
    </source>
</evidence>
<keyword evidence="7 11" id="KW-0143">Chaperone</keyword>
<name>A0ABP8HGB9_9BURK</name>
<dbReference type="Gene3D" id="1.10.3120.10">
    <property type="entry name" value="Trigger factor, C-terminal domain"/>
    <property type="match status" value="1"/>
</dbReference>
<comment type="similarity">
    <text evidence="2 11 13">Belongs to the FKBP-type PPIase family. Tig subfamily.</text>
</comment>
<evidence type="ECO:0000256" key="1">
    <source>
        <dbReference type="ARBA" id="ARBA00000971"/>
    </source>
</evidence>
<dbReference type="PIRSF" id="PIRSF003095">
    <property type="entry name" value="Trigger_factor"/>
    <property type="match status" value="1"/>
</dbReference>
<dbReference type="PANTHER" id="PTHR30560">
    <property type="entry name" value="TRIGGER FACTOR CHAPERONE AND PEPTIDYL-PROLYL CIS/TRANS ISOMERASE"/>
    <property type="match status" value="1"/>
</dbReference>
<dbReference type="PROSITE" id="PS50059">
    <property type="entry name" value="FKBP_PPIASE"/>
    <property type="match status" value="1"/>
</dbReference>
<dbReference type="InterPro" id="IPR008881">
    <property type="entry name" value="Trigger_fac_ribosome-bd_bac"/>
</dbReference>
<comment type="caution">
    <text evidence="15">The sequence shown here is derived from an EMBL/GenBank/DDBJ whole genome shotgun (WGS) entry which is preliminary data.</text>
</comment>
<dbReference type="InterPro" id="IPR036611">
    <property type="entry name" value="Trigger_fac_ribosome-bd_sf"/>
</dbReference>
<reference evidence="16" key="1">
    <citation type="journal article" date="2019" name="Int. J. Syst. Evol. Microbiol.">
        <title>The Global Catalogue of Microorganisms (GCM) 10K type strain sequencing project: providing services to taxonomists for standard genome sequencing and annotation.</title>
        <authorList>
            <consortium name="The Broad Institute Genomics Platform"/>
            <consortium name="The Broad Institute Genome Sequencing Center for Infectious Disease"/>
            <person name="Wu L."/>
            <person name="Ma J."/>
        </authorList>
    </citation>
    <scope>NUCLEOTIDE SEQUENCE [LARGE SCALE GENOMIC DNA]</scope>
    <source>
        <strain evidence="16">JCM 17666</strain>
    </source>
</reference>
<dbReference type="RefSeq" id="WP_345251295.1">
    <property type="nucleotide sequence ID" value="NZ_BAABFO010000020.1"/>
</dbReference>
<evidence type="ECO:0000256" key="13">
    <source>
        <dbReference type="RuleBase" id="RU003914"/>
    </source>
</evidence>
<dbReference type="Pfam" id="PF05697">
    <property type="entry name" value="Trigger_N"/>
    <property type="match status" value="1"/>
</dbReference>
<evidence type="ECO:0000256" key="11">
    <source>
        <dbReference type="HAMAP-Rule" id="MF_00303"/>
    </source>
</evidence>
<proteinExistence type="inferred from homology"/>
<dbReference type="InterPro" id="IPR037041">
    <property type="entry name" value="Trigger_fac_C_sf"/>
</dbReference>
<feature type="domain" description="PPIase FKBP-type" evidence="14">
    <location>
        <begin position="163"/>
        <end position="248"/>
    </location>
</feature>
<evidence type="ECO:0000259" key="14">
    <source>
        <dbReference type="PROSITE" id="PS50059"/>
    </source>
</evidence>
<dbReference type="PANTHER" id="PTHR30560:SF3">
    <property type="entry name" value="TRIGGER FACTOR-LIKE PROTEIN TIG, CHLOROPLASTIC"/>
    <property type="match status" value="1"/>
</dbReference>
<dbReference type="EC" id="5.2.1.8" evidence="3 11"/>
<dbReference type="SUPFAM" id="SSF54534">
    <property type="entry name" value="FKBP-like"/>
    <property type="match status" value="1"/>
</dbReference>
<evidence type="ECO:0000256" key="5">
    <source>
        <dbReference type="ARBA" id="ARBA00022618"/>
    </source>
</evidence>
<evidence type="ECO:0000313" key="15">
    <source>
        <dbReference type="EMBL" id="GAA4338827.1"/>
    </source>
</evidence>
<dbReference type="NCBIfam" id="TIGR00115">
    <property type="entry name" value="tig"/>
    <property type="match status" value="1"/>
</dbReference>
<comment type="function">
    <text evidence="11">Involved in protein export. Acts as a chaperone by maintaining the newly synthesized protein in an open conformation. Functions as a peptidyl-prolyl cis-trans isomerase.</text>
</comment>
<evidence type="ECO:0000256" key="7">
    <source>
        <dbReference type="ARBA" id="ARBA00023186"/>
    </source>
</evidence>